<keyword evidence="4" id="KW-1185">Reference proteome</keyword>
<evidence type="ECO:0000313" key="3">
    <source>
        <dbReference type="EnsemblPlants" id="PNT77740"/>
    </source>
</evidence>
<feature type="region of interest" description="Disordered" evidence="1">
    <location>
        <begin position="27"/>
        <end position="145"/>
    </location>
</feature>
<proteinExistence type="predicted"/>
<protein>
    <submittedName>
        <fullName evidence="2 3">Uncharacterized protein</fullName>
    </submittedName>
</protein>
<dbReference type="EMBL" id="CM000880">
    <property type="protein sequence ID" value="PNT77740.1"/>
    <property type="molecule type" value="Genomic_DNA"/>
</dbReference>
<sequence length="171" mass="18692">MRWRRRSLLDALEAEALAPLSVHPLATSGHSCSGGDPVTLVDATETETTSSPRGRLGSTAAGKARPRADSRESTTGGQDPGRSSGGLVRKHSQRARSHVRRQAQWPGRAENGRRARSHVRRRSRVEERPVGVESRPAAGSAERPAARRLEEELLLPCFTRELFLCVSIQSK</sequence>
<dbReference type="InParanoid" id="A0A2K2DTX6"/>
<dbReference type="AlphaFoldDB" id="A0A2K2DTX6"/>
<evidence type="ECO:0000313" key="4">
    <source>
        <dbReference type="Proteomes" id="UP000008810"/>
    </source>
</evidence>
<reference evidence="3" key="3">
    <citation type="submission" date="2018-08" db="UniProtKB">
        <authorList>
            <consortium name="EnsemblPlants"/>
        </authorList>
    </citation>
    <scope>IDENTIFICATION</scope>
    <source>
        <strain evidence="3">cv. Bd21</strain>
    </source>
</reference>
<reference evidence="2 3" key="1">
    <citation type="journal article" date="2010" name="Nature">
        <title>Genome sequencing and analysis of the model grass Brachypodium distachyon.</title>
        <authorList>
            <consortium name="International Brachypodium Initiative"/>
        </authorList>
    </citation>
    <scope>NUCLEOTIDE SEQUENCE [LARGE SCALE GENOMIC DNA]</scope>
    <source>
        <strain evidence="2 3">Bd21</strain>
    </source>
</reference>
<gene>
    <name evidence="2" type="ORF">BRADI_1g68286v3</name>
</gene>
<evidence type="ECO:0000256" key="1">
    <source>
        <dbReference type="SAM" id="MobiDB-lite"/>
    </source>
</evidence>
<feature type="compositionally biased region" description="Basic residues" evidence="1">
    <location>
        <begin position="114"/>
        <end position="123"/>
    </location>
</feature>
<organism evidence="2">
    <name type="scientific">Brachypodium distachyon</name>
    <name type="common">Purple false brome</name>
    <name type="synonym">Trachynia distachya</name>
    <dbReference type="NCBI Taxonomy" id="15368"/>
    <lineage>
        <taxon>Eukaryota</taxon>
        <taxon>Viridiplantae</taxon>
        <taxon>Streptophyta</taxon>
        <taxon>Embryophyta</taxon>
        <taxon>Tracheophyta</taxon>
        <taxon>Spermatophyta</taxon>
        <taxon>Magnoliopsida</taxon>
        <taxon>Liliopsida</taxon>
        <taxon>Poales</taxon>
        <taxon>Poaceae</taxon>
        <taxon>BOP clade</taxon>
        <taxon>Pooideae</taxon>
        <taxon>Stipodae</taxon>
        <taxon>Brachypodieae</taxon>
        <taxon>Brachypodium</taxon>
    </lineage>
</organism>
<name>A0A2K2DTX6_BRADI</name>
<dbReference type="Gramene" id="PNT77740">
    <property type="protein sequence ID" value="PNT77740"/>
    <property type="gene ID" value="BRADI_1g68286v3"/>
</dbReference>
<reference evidence="2" key="2">
    <citation type="submission" date="2017-06" db="EMBL/GenBank/DDBJ databases">
        <title>WGS assembly of Brachypodium distachyon.</title>
        <authorList>
            <consortium name="The International Brachypodium Initiative"/>
            <person name="Lucas S."/>
            <person name="Harmon-Smith M."/>
            <person name="Lail K."/>
            <person name="Tice H."/>
            <person name="Grimwood J."/>
            <person name="Bruce D."/>
            <person name="Barry K."/>
            <person name="Shu S."/>
            <person name="Lindquist E."/>
            <person name="Wang M."/>
            <person name="Pitluck S."/>
            <person name="Vogel J.P."/>
            <person name="Garvin D.F."/>
            <person name="Mockler T.C."/>
            <person name="Schmutz J."/>
            <person name="Rokhsar D."/>
            <person name="Bevan M.W."/>
        </authorList>
    </citation>
    <scope>NUCLEOTIDE SEQUENCE</scope>
    <source>
        <strain evidence="2">Bd21</strain>
    </source>
</reference>
<dbReference type="EnsemblPlants" id="PNT77740">
    <property type="protein sequence ID" value="PNT77740"/>
    <property type="gene ID" value="BRADI_1g68286v3"/>
</dbReference>
<dbReference type="Proteomes" id="UP000008810">
    <property type="component" value="Chromosome 1"/>
</dbReference>
<feature type="compositionally biased region" description="Basic residues" evidence="1">
    <location>
        <begin position="88"/>
        <end position="101"/>
    </location>
</feature>
<accession>A0A2K2DTX6</accession>
<evidence type="ECO:0000313" key="2">
    <source>
        <dbReference type="EMBL" id="PNT77740.1"/>
    </source>
</evidence>